<feature type="non-terminal residue" evidence="6">
    <location>
        <position position="129"/>
    </location>
</feature>
<keyword evidence="2 5" id="KW-0812">Transmembrane</keyword>
<reference evidence="6" key="1">
    <citation type="journal article" date="2014" name="Front. Microbiol.">
        <title>High frequency of phylogenetically diverse reductive dehalogenase-homologous genes in deep subseafloor sedimentary metagenomes.</title>
        <authorList>
            <person name="Kawai M."/>
            <person name="Futagami T."/>
            <person name="Toyoda A."/>
            <person name="Takaki Y."/>
            <person name="Nishi S."/>
            <person name="Hori S."/>
            <person name="Arai W."/>
            <person name="Tsubouchi T."/>
            <person name="Morono Y."/>
            <person name="Uchiyama I."/>
            <person name="Ito T."/>
            <person name="Fujiyama A."/>
            <person name="Inagaki F."/>
            <person name="Takami H."/>
        </authorList>
    </citation>
    <scope>NUCLEOTIDE SEQUENCE</scope>
    <source>
        <strain evidence="6">Expedition CK06-06</strain>
    </source>
</reference>
<dbReference type="AlphaFoldDB" id="X1HZY0"/>
<evidence type="ECO:0000256" key="3">
    <source>
        <dbReference type="ARBA" id="ARBA00022989"/>
    </source>
</evidence>
<sequence>MLNSWRPKPGDKIFRPRRIRRSRLRRVLGVPALFSAGYGNVGSSIYYALGIVALVALGATPIALGIAGILFIFTALTYAEGTAMFPEAGGSASFARHGFNDIAGFIAGWALRNTSHWHGNNLELDGRTG</sequence>
<comment type="caution">
    <text evidence="6">The sequence shown here is derived from an EMBL/GenBank/DDBJ whole genome shotgun (WGS) entry which is preliminary data.</text>
</comment>
<evidence type="ECO:0000256" key="2">
    <source>
        <dbReference type="ARBA" id="ARBA00022692"/>
    </source>
</evidence>
<dbReference type="PANTHER" id="PTHR42770">
    <property type="entry name" value="AMINO ACID TRANSPORTER-RELATED"/>
    <property type="match status" value="1"/>
</dbReference>
<feature type="transmembrane region" description="Helical" evidence="5">
    <location>
        <begin position="49"/>
        <end position="76"/>
    </location>
</feature>
<dbReference type="Gene3D" id="1.20.1740.10">
    <property type="entry name" value="Amino acid/polyamine transporter I"/>
    <property type="match status" value="1"/>
</dbReference>
<proteinExistence type="predicted"/>
<dbReference type="InterPro" id="IPR050367">
    <property type="entry name" value="APC_superfamily"/>
</dbReference>
<accession>X1HZY0</accession>
<dbReference type="EMBL" id="BARU01017965">
    <property type="protein sequence ID" value="GAH50873.1"/>
    <property type="molecule type" value="Genomic_DNA"/>
</dbReference>
<protein>
    <recommendedName>
        <fullName evidence="7">Amino acid permease/ SLC12A domain-containing protein</fullName>
    </recommendedName>
</protein>
<keyword evidence="3 5" id="KW-1133">Transmembrane helix</keyword>
<evidence type="ECO:0008006" key="7">
    <source>
        <dbReference type="Google" id="ProtNLM"/>
    </source>
</evidence>
<evidence type="ECO:0000256" key="4">
    <source>
        <dbReference type="ARBA" id="ARBA00023136"/>
    </source>
</evidence>
<name>X1HZY0_9ZZZZ</name>
<dbReference type="PANTHER" id="PTHR42770:SF11">
    <property type="entry name" value="INNER MEMBRANE TRANSPORT PROTEIN YBAT"/>
    <property type="match status" value="1"/>
</dbReference>
<keyword evidence="4 5" id="KW-0472">Membrane</keyword>
<gene>
    <name evidence="6" type="ORF">S03H2_29739</name>
</gene>
<comment type="subcellular location">
    <subcellularLocation>
        <location evidence="1">Membrane</location>
        <topology evidence="1">Multi-pass membrane protein</topology>
    </subcellularLocation>
</comment>
<evidence type="ECO:0000256" key="1">
    <source>
        <dbReference type="ARBA" id="ARBA00004141"/>
    </source>
</evidence>
<evidence type="ECO:0000256" key="5">
    <source>
        <dbReference type="SAM" id="Phobius"/>
    </source>
</evidence>
<organism evidence="6">
    <name type="scientific">marine sediment metagenome</name>
    <dbReference type="NCBI Taxonomy" id="412755"/>
    <lineage>
        <taxon>unclassified sequences</taxon>
        <taxon>metagenomes</taxon>
        <taxon>ecological metagenomes</taxon>
    </lineage>
</organism>
<evidence type="ECO:0000313" key="6">
    <source>
        <dbReference type="EMBL" id="GAH50873.1"/>
    </source>
</evidence>
<dbReference type="GO" id="GO:0016020">
    <property type="term" value="C:membrane"/>
    <property type="evidence" value="ECO:0007669"/>
    <property type="project" value="UniProtKB-SubCell"/>
</dbReference>